<dbReference type="GO" id="GO:0022857">
    <property type="term" value="F:transmembrane transporter activity"/>
    <property type="evidence" value="ECO:0007669"/>
    <property type="project" value="UniProtKB-UniRule"/>
</dbReference>
<feature type="transmembrane region" description="Helical" evidence="9">
    <location>
        <begin position="31"/>
        <end position="52"/>
    </location>
</feature>
<comment type="similarity">
    <text evidence="8 9">Belongs to the TRAP transporter small permease family.</text>
</comment>
<keyword evidence="12" id="KW-1185">Reference proteome</keyword>
<sequence>MIKHNGGGHHEWPSLRALDRLLEGLARITEWACHALLLVIVGVTVMQVALRFLLNRPTSWSEEVALLCLVWFGMLAVALGVREHGHIAITALRDALPRVPALALDILAELLVLAFALFLMIKGGDLVSLAGAQILPASQLPKLWLYLPASVGGALMALNALGNLLLGRWSPPVPEASPPEALT</sequence>
<dbReference type="AlphaFoldDB" id="A0AAP3XSQ2"/>
<comment type="subcellular location">
    <subcellularLocation>
        <location evidence="1 9">Cell inner membrane</location>
        <topology evidence="1 9">Multi-pass membrane protein</topology>
    </subcellularLocation>
</comment>
<keyword evidence="5 9" id="KW-0812">Transmembrane</keyword>
<evidence type="ECO:0000313" key="12">
    <source>
        <dbReference type="Proteomes" id="UP001301140"/>
    </source>
</evidence>
<evidence type="ECO:0000259" key="10">
    <source>
        <dbReference type="Pfam" id="PF04290"/>
    </source>
</evidence>
<evidence type="ECO:0000256" key="2">
    <source>
        <dbReference type="ARBA" id="ARBA00022448"/>
    </source>
</evidence>
<dbReference type="PANTHER" id="PTHR35011">
    <property type="entry name" value="2,3-DIKETO-L-GULONATE TRAP TRANSPORTER SMALL PERMEASE PROTEIN YIAM"/>
    <property type="match status" value="1"/>
</dbReference>
<comment type="subunit">
    <text evidence="9">The complex comprises the extracytoplasmic solute receptor protein and the two transmembrane proteins.</text>
</comment>
<organism evidence="11 12">
    <name type="scientific">Marinimicrococcus flavescens</name>
    <dbReference type="NCBI Taxonomy" id="3031815"/>
    <lineage>
        <taxon>Bacteria</taxon>
        <taxon>Pseudomonadati</taxon>
        <taxon>Pseudomonadota</taxon>
        <taxon>Alphaproteobacteria</taxon>
        <taxon>Geminicoccales</taxon>
        <taxon>Geminicoccaceae</taxon>
        <taxon>Marinimicrococcus</taxon>
    </lineage>
</organism>
<comment type="caution">
    <text evidence="11">The sequence shown here is derived from an EMBL/GenBank/DDBJ whole genome shotgun (WGS) entry which is preliminary data.</text>
</comment>
<dbReference type="InterPro" id="IPR055348">
    <property type="entry name" value="DctQ"/>
</dbReference>
<keyword evidence="6 9" id="KW-1133">Transmembrane helix</keyword>
<keyword evidence="4 9" id="KW-0997">Cell inner membrane</keyword>
<evidence type="ECO:0000256" key="5">
    <source>
        <dbReference type="ARBA" id="ARBA00022692"/>
    </source>
</evidence>
<protein>
    <recommendedName>
        <fullName evidence="9">TRAP transporter small permease protein</fullName>
    </recommendedName>
</protein>
<evidence type="ECO:0000256" key="6">
    <source>
        <dbReference type="ARBA" id="ARBA00022989"/>
    </source>
</evidence>
<dbReference type="EMBL" id="JARGEQ010000126">
    <property type="protein sequence ID" value="MDF1587295.1"/>
    <property type="molecule type" value="Genomic_DNA"/>
</dbReference>
<keyword evidence="2 9" id="KW-0813">Transport</keyword>
<evidence type="ECO:0000256" key="3">
    <source>
        <dbReference type="ARBA" id="ARBA00022475"/>
    </source>
</evidence>
<gene>
    <name evidence="11" type="ORF">PZ740_12990</name>
</gene>
<keyword evidence="7 9" id="KW-0472">Membrane</keyword>
<accession>A0AAP3XSQ2</accession>
<feature type="transmembrane region" description="Helical" evidence="9">
    <location>
        <begin position="143"/>
        <end position="166"/>
    </location>
</feature>
<dbReference type="InterPro" id="IPR007387">
    <property type="entry name" value="TRAP_DctQ"/>
</dbReference>
<reference evidence="11 12" key="1">
    <citation type="submission" date="2023-03" db="EMBL/GenBank/DDBJ databases">
        <title>YIM 152171 draft genome.</title>
        <authorList>
            <person name="Yang Z."/>
        </authorList>
    </citation>
    <scope>NUCLEOTIDE SEQUENCE [LARGE SCALE GENOMIC DNA]</scope>
    <source>
        <strain evidence="11 12">YIM 152171</strain>
    </source>
</reference>
<evidence type="ECO:0000313" key="11">
    <source>
        <dbReference type="EMBL" id="MDF1587295.1"/>
    </source>
</evidence>
<evidence type="ECO:0000256" key="1">
    <source>
        <dbReference type="ARBA" id="ARBA00004429"/>
    </source>
</evidence>
<dbReference type="GO" id="GO:0015740">
    <property type="term" value="P:C4-dicarboxylate transport"/>
    <property type="evidence" value="ECO:0007669"/>
    <property type="project" value="TreeGrafter"/>
</dbReference>
<name>A0AAP3XSQ2_9PROT</name>
<dbReference type="RefSeq" id="WP_327789712.1">
    <property type="nucleotide sequence ID" value="NZ_JARGEQ010000126.1"/>
</dbReference>
<keyword evidence="3" id="KW-1003">Cell membrane</keyword>
<evidence type="ECO:0000256" key="8">
    <source>
        <dbReference type="ARBA" id="ARBA00038436"/>
    </source>
</evidence>
<evidence type="ECO:0000256" key="7">
    <source>
        <dbReference type="ARBA" id="ARBA00023136"/>
    </source>
</evidence>
<dbReference type="Proteomes" id="UP001301140">
    <property type="component" value="Unassembled WGS sequence"/>
</dbReference>
<feature type="domain" description="Tripartite ATP-independent periplasmic transporters DctQ component" evidence="10">
    <location>
        <begin position="40"/>
        <end position="165"/>
    </location>
</feature>
<dbReference type="GO" id="GO:0005886">
    <property type="term" value="C:plasma membrane"/>
    <property type="evidence" value="ECO:0007669"/>
    <property type="project" value="UniProtKB-SubCell"/>
</dbReference>
<evidence type="ECO:0000256" key="4">
    <source>
        <dbReference type="ARBA" id="ARBA00022519"/>
    </source>
</evidence>
<dbReference type="PANTHER" id="PTHR35011:SF11">
    <property type="entry name" value="TRAP TRANSPORTER SMALL PERMEASE PROTEIN"/>
    <property type="match status" value="1"/>
</dbReference>
<feature type="transmembrane region" description="Helical" evidence="9">
    <location>
        <begin position="64"/>
        <end position="81"/>
    </location>
</feature>
<proteinExistence type="inferred from homology"/>
<feature type="transmembrane region" description="Helical" evidence="9">
    <location>
        <begin position="102"/>
        <end position="123"/>
    </location>
</feature>
<evidence type="ECO:0000256" key="9">
    <source>
        <dbReference type="RuleBase" id="RU369079"/>
    </source>
</evidence>
<comment type="function">
    <text evidence="9">Part of the tripartite ATP-independent periplasmic (TRAP) transport system.</text>
</comment>
<dbReference type="Pfam" id="PF04290">
    <property type="entry name" value="DctQ"/>
    <property type="match status" value="1"/>
</dbReference>